<evidence type="ECO:0000313" key="6">
    <source>
        <dbReference type="Proteomes" id="UP000838412"/>
    </source>
</evidence>
<dbReference type="SUPFAM" id="SSF52540">
    <property type="entry name" value="P-loop containing nucleoside triphosphate hydrolases"/>
    <property type="match status" value="1"/>
</dbReference>
<dbReference type="AlphaFoldDB" id="A0A8J9YXQ9"/>
<dbReference type="CDD" id="cd01670">
    <property type="entry name" value="Death"/>
    <property type="match status" value="1"/>
</dbReference>
<keyword evidence="6" id="KW-1185">Reference proteome</keyword>
<feature type="compositionally biased region" description="Polar residues" evidence="3">
    <location>
        <begin position="1075"/>
        <end position="1084"/>
    </location>
</feature>
<evidence type="ECO:0000256" key="1">
    <source>
        <dbReference type="ARBA" id="ARBA00022741"/>
    </source>
</evidence>
<keyword evidence="1" id="KW-0547">Nucleotide-binding</keyword>
<gene>
    <name evidence="5" type="primary">NLRP3</name>
    <name evidence="5" type="ORF">BLAG_LOCUS6640</name>
</gene>
<evidence type="ECO:0000313" key="5">
    <source>
        <dbReference type="EMBL" id="CAH1243786.1"/>
    </source>
</evidence>
<dbReference type="PANTHER" id="PTHR46844">
    <property type="entry name" value="SLR5058 PROTEIN"/>
    <property type="match status" value="1"/>
</dbReference>
<evidence type="ECO:0000256" key="2">
    <source>
        <dbReference type="ARBA" id="ARBA00022840"/>
    </source>
</evidence>
<sequence>MEARVSTTQLEFVAHRLLPGDWRTLGRKLLTTIDPNFPNVEGILGNLEFSHQDEGVRKIILQTMIRWQSMWGDKATVALLVGALEDLGMMGIAGGLREMVAQRDDPTAVQAHTGLYSVVEMKGGGDAMVPLCKEALKNHYTTMYESNFPSVWRHFGINVHTARIPLQVVRLDRSPTEKLRTQVDVEVPLDQHTVMFQGPAGVGKTQLCYKMACDWAAEKDPRLKNVQLLFVLSATSNRKGDILDAVYDQIFPAGFVEKVPKKRLERWIKANSSSVMFVIDDVDAAEENVSPQDVEKSPVHCYIKGTYLRKTRSILTCRRSPVSTACNAMAETPSVLPHCDAHYLINGFSEGAVDELISKFFSRSDDSRAMGRRLKETVSSDDYLSGIVQNPMYAFMVCALWERRTPPPTSLAQLIEQFIALISGEYSSRKSPSMSTKSMQTTLHGLGKLAWASLQVGPSALTHQNIQDVIGDDVTMDMGLLQRDQSAREDDHYKFVHRIIWEYFAAKHVATASSAGDQVKHLQTLWSTRCRHNCRYGDACLFVAGLLQDKSHDLFAAFKSNTSEMTKQGSPPCCLNTVISQACLAVVESGHPNITAPLVSKALPRDVVLDFQGKPPTPNVLHGLAELIATKQVPETISLKNLWITKSSSLLHLGEAIKSSKGLSSLHIDVTGMDMSLSNPERADNTAILSFHRCISENRGIACLQINADINDMDESAVVAIPQVIESKPDLLDFRLVINVSTSCSTRCRNMIAKGHKVACKREKNIEVFNERLADALDKNKTLRSLWISVEILRHKLALQLVAPAIASHPCISSFKVSGSPSEESHNSGYGIDALAHVLLKSKTLKSFSLSLPSLVSDTRCDASSQRVDILCAALKGCRTLEKLDLSFTYLFAREKLLLAEVIMSGRSLKEVSFSWKKMNGAFLVAFCRAVRAKAAGSLKKIALSGEFDSRGLVRLGKTILASPSLLDVRLEHSRFHDKGLEEFVDEVMEAVASFPDERDAPLQITLQGTVAGDCSDDDISTAELLSVELQDSDHTNLRVQLEAEHDTTSPAFQQEPPPRKSNDFAFMIDLGKGDSSSRSQQEQAMRWLTRR</sequence>
<dbReference type="InterPro" id="IPR027417">
    <property type="entry name" value="P-loop_NTPase"/>
</dbReference>
<organism evidence="5 6">
    <name type="scientific">Branchiostoma lanceolatum</name>
    <name type="common">Common lancelet</name>
    <name type="synonym">Amphioxus lanceolatum</name>
    <dbReference type="NCBI Taxonomy" id="7740"/>
    <lineage>
        <taxon>Eukaryota</taxon>
        <taxon>Metazoa</taxon>
        <taxon>Chordata</taxon>
        <taxon>Cephalochordata</taxon>
        <taxon>Leptocardii</taxon>
        <taxon>Amphioxiformes</taxon>
        <taxon>Branchiostomatidae</taxon>
        <taxon>Branchiostoma</taxon>
    </lineage>
</organism>
<name>A0A8J9YXQ9_BRALA</name>
<dbReference type="PANTHER" id="PTHR46844:SF1">
    <property type="entry name" value="SLR5058 PROTEIN"/>
    <property type="match status" value="1"/>
</dbReference>
<keyword evidence="2" id="KW-0067">ATP-binding</keyword>
<dbReference type="Pfam" id="PF05729">
    <property type="entry name" value="NACHT"/>
    <property type="match status" value="1"/>
</dbReference>
<reference evidence="5" key="1">
    <citation type="submission" date="2022-01" db="EMBL/GenBank/DDBJ databases">
        <authorList>
            <person name="Braso-Vives M."/>
        </authorList>
    </citation>
    <scope>NUCLEOTIDE SEQUENCE</scope>
</reference>
<dbReference type="InterPro" id="IPR032675">
    <property type="entry name" value="LRR_dom_sf"/>
</dbReference>
<dbReference type="SUPFAM" id="SSF52047">
    <property type="entry name" value="RNI-like"/>
    <property type="match status" value="1"/>
</dbReference>
<dbReference type="InterPro" id="IPR011029">
    <property type="entry name" value="DEATH-like_dom_sf"/>
</dbReference>
<dbReference type="SUPFAM" id="SSF47986">
    <property type="entry name" value="DEATH domain"/>
    <property type="match status" value="1"/>
</dbReference>
<feature type="region of interest" description="Disordered" evidence="3">
    <location>
        <begin position="1046"/>
        <end position="1092"/>
    </location>
</feature>
<dbReference type="Gene3D" id="3.80.10.10">
    <property type="entry name" value="Ribonuclease Inhibitor"/>
    <property type="match status" value="2"/>
</dbReference>
<dbReference type="OrthoDB" id="9903238at2759"/>
<evidence type="ECO:0000256" key="3">
    <source>
        <dbReference type="SAM" id="MobiDB-lite"/>
    </source>
</evidence>
<evidence type="ECO:0000259" key="4">
    <source>
        <dbReference type="Pfam" id="PF05729"/>
    </source>
</evidence>
<proteinExistence type="predicted"/>
<feature type="domain" description="NACHT" evidence="4">
    <location>
        <begin position="192"/>
        <end position="363"/>
    </location>
</feature>
<dbReference type="Gene3D" id="1.10.533.10">
    <property type="entry name" value="Death Domain, Fas"/>
    <property type="match status" value="1"/>
</dbReference>
<accession>A0A8J9YXQ9</accession>
<dbReference type="Proteomes" id="UP000838412">
    <property type="component" value="Chromosome 13"/>
</dbReference>
<protein>
    <submittedName>
        <fullName evidence="5">NLRP3 protein</fullName>
    </submittedName>
</protein>
<dbReference type="InterPro" id="IPR007111">
    <property type="entry name" value="NACHT_NTPase"/>
</dbReference>
<dbReference type="EMBL" id="OV696698">
    <property type="protein sequence ID" value="CAH1243786.1"/>
    <property type="molecule type" value="Genomic_DNA"/>
</dbReference>
<dbReference type="GO" id="GO:0005524">
    <property type="term" value="F:ATP binding"/>
    <property type="evidence" value="ECO:0007669"/>
    <property type="project" value="UniProtKB-KW"/>
</dbReference>
<dbReference type="Gene3D" id="3.40.50.300">
    <property type="entry name" value="P-loop containing nucleotide triphosphate hydrolases"/>
    <property type="match status" value="1"/>
</dbReference>